<dbReference type="Gramene" id="EFJ13694">
    <property type="protein sequence ID" value="EFJ13694"/>
    <property type="gene ID" value="SELMODRAFT_446217"/>
</dbReference>
<dbReference type="AlphaFoldDB" id="D8SPM5"/>
<organism evidence="2">
    <name type="scientific">Selaginella moellendorffii</name>
    <name type="common">Spikemoss</name>
    <dbReference type="NCBI Taxonomy" id="88036"/>
    <lineage>
        <taxon>Eukaryota</taxon>
        <taxon>Viridiplantae</taxon>
        <taxon>Streptophyta</taxon>
        <taxon>Embryophyta</taxon>
        <taxon>Tracheophyta</taxon>
        <taxon>Lycopodiopsida</taxon>
        <taxon>Selaginellales</taxon>
        <taxon>Selaginellaceae</taxon>
        <taxon>Selaginella</taxon>
    </lineage>
</organism>
<reference evidence="1 2" key="1">
    <citation type="journal article" date="2011" name="Science">
        <title>The Selaginella genome identifies genetic changes associated with the evolution of vascular plants.</title>
        <authorList>
            <person name="Banks J.A."/>
            <person name="Nishiyama T."/>
            <person name="Hasebe M."/>
            <person name="Bowman J.L."/>
            <person name="Gribskov M."/>
            <person name="dePamphilis C."/>
            <person name="Albert V.A."/>
            <person name="Aono N."/>
            <person name="Aoyama T."/>
            <person name="Ambrose B.A."/>
            <person name="Ashton N.W."/>
            <person name="Axtell M.J."/>
            <person name="Barker E."/>
            <person name="Barker M.S."/>
            <person name="Bennetzen J.L."/>
            <person name="Bonawitz N.D."/>
            <person name="Chapple C."/>
            <person name="Cheng C."/>
            <person name="Correa L.G."/>
            <person name="Dacre M."/>
            <person name="DeBarry J."/>
            <person name="Dreyer I."/>
            <person name="Elias M."/>
            <person name="Engstrom E.M."/>
            <person name="Estelle M."/>
            <person name="Feng L."/>
            <person name="Finet C."/>
            <person name="Floyd S.K."/>
            <person name="Frommer W.B."/>
            <person name="Fujita T."/>
            <person name="Gramzow L."/>
            <person name="Gutensohn M."/>
            <person name="Harholt J."/>
            <person name="Hattori M."/>
            <person name="Heyl A."/>
            <person name="Hirai T."/>
            <person name="Hiwatashi Y."/>
            <person name="Ishikawa M."/>
            <person name="Iwata M."/>
            <person name="Karol K.G."/>
            <person name="Koehler B."/>
            <person name="Kolukisaoglu U."/>
            <person name="Kubo M."/>
            <person name="Kurata T."/>
            <person name="Lalonde S."/>
            <person name="Li K."/>
            <person name="Li Y."/>
            <person name="Litt A."/>
            <person name="Lyons E."/>
            <person name="Manning G."/>
            <person name="Maruyama T."/>
            <person name="Michael T.P."/>
            <person name="Mikami K."/>
            <person name="Miyazaki S."/>
            <person name="Morinaga S."/>
            <person name="Murata T."/>
            <person name="Mueller-Roeber B."/>
            <person name="Nelson D.R."/>
            <person name="Obara M."/>
            <person name="Oguri Y."/>
            <person name="Olmstead R.G."/>
            <person name="Onodera N."/>
            <person name="Petersen B.L."/>
            <person name="Pils B."/>
            <person name="Prigge M."/>
            <person name="Rensing S.A."/>
            <person name="Riano-Pachon D.M."/>
            <person name="Roberts A.W."/>
            <person name="Sato Y."/>
            <person name="Scheller H.V."/>
            <person name="Schulz B."/>
            <person name="Schulz C."/>
            <person name="Shakirov E.V."/>
            <person name="Shibagaki N."/>
            <person name="Shinohara N."/>
            <person name="Shippen D.E."/>
            <person name="Soerensen I."/>
            <person name="Sotooka R."/>
            <person name="Sugimoto N."/>
            <person name="Sugita M."/>
            <person name="Sumikawa N."/>
            <person name="Tanurdzic M."/>
            <person name="Theissen G."/>
            <person name="Ulvskov P."/>
            <person name="Wakazuki S."/>
            <person name="Weng J.K."/>
            <person name="Willats W.W."/>
            <person name="Wipf D."/>
            <person name="Wolf P.G."/>
            <person name="Yang L."/>
            <person name="Zimmer A.D."/>
            <person name="Zhu Q."/>
            <person name="Mitros T."/>
            <person name="Hellsten U."/>
            <person name="Loque D."/>
            <person name="Otillar R."/>
            <person name="Salamov A."/>
            <person name="Schmutz J."/>
            <person name="Shapiro H."/>
            <person name="Lindquist E."/>
            <person name="Lucas S."/>
            <person name="Rokhsar D."/>
            <person name="Grigoriev I.V."/>
        </authorList>
    </citation>
    <scope>NUCLEOTIDE SEQUENCE [LARGE SCALE GENOMIC DNA]</scope>
</reference>
<sequence>MTGIASGEHSQSSRAIRYEEMLAWLEHDQIVGLTCVFIFFSTENDESGRAKEPRFPVKIESPLARSDSQEGALAFKVLRRQEQASNSHDLG</sequence>
<proteinExistence type="predicted"/>
<name>D8SPM5_SELML</name>
<accession>D8SPM5</accession>
<gene>
    <name evidence="1" type="ORF">SELMODRAFT_446217</name>
</gene>
<dbReference type="HOGENOM" id="CLU_2431156_0_0_1"/>
<dbReference type="Proteomes" id="UP000001514">
    <property type="component" value="Unassembled WGS sequence"/>
</dbReference>
<evidence type="ECO:0000313" key="2">
    <source>
        <dbReference type="Proteomes" id="UP000001514"/>
    </source>
</evidence>
<protein>
    <submittedName>
        <fullName evidence="1">Uncharacterized protein</fullName>
    </submittedName>
</protein>
<dbReference type="KEGG" id="smo:SELMODRAFT_446217"/>
<dbReference type="InParanoid" id="D8SPM5"/>
<keyword evidence="2" id="KW-1185">Reference proteome</keyword>
<dbReference type="EMBL" id="GL377631">
    <property type="protein sequence ID" value="EFJ13694.1"/>
    <property type="molecule type" value="Genomic_DNA"/>
</dbReference>
<evidence type="ECO:0000313" key="1">
    <source>
        <dbReference type="EMBL" id="EFJ13694.1"/>
    </source>
</evidence>